<keyword evidence="6" id="KW-1185">Reference proteome</keyword>
<dbReference type="SUPFAM" id="SSF53822">
    <property type="entry name" value="Periplasmic binding protein-like I"/>
    <property type="match status" value="1"/>
</dbReference>
<evidence type="ECO:0000256" key="3">
    <source>
        <dbReference type="ARBA" id="ARBA00023163"/>
    </source>
</evidence>
<dbReference type="CDD" id="cd06267">
    <property type="entry name" value="PBP1_LacI_sugar_binding-like"/>
    <property type="match status" value="1"/>
</dbReference>
<evidence type="ECO:0000313" key="6">
    <source>
        <dbReference type="Proteomes" id="UP001500340"/>
    </source>
</evidence>
<name>A0ABN0Y9M9_9BACL</name>
<keyword evidence="2 5" id="KW-0238">DNA-binding</keyword>
<sequence length="335" mass="36946">MAKNIHDIAKAAGVSITTVSKVINNRPHVSPKTRARVQQVIRDEQFIPNHTARGLVQGKSKTIGMFLTTGLTHPFFSRVVVGLEKALKETGYDLLYLVQFDMGSDYSIVQHCLSRNVDGVLIFGFQSHDLNFEEMLQSGIPTIFIDMDFTGPRAGYITSENIDSIKTAVRYLHQLQHQRIAFINGHLDSYVGKQRFEGYRLAMQELELPYDPGYISIGDFSKESGYAAMKEFLKLSNGPTSVICCSDMIALGVLEAAAEAGLSVPDDLSVIGFDGIEMSKHTQPALTTIQQDFLTLGEQAIRSLNEMIHSPNLPPPSIIVPTNLVIRDSCAVCPL</sequence>
<reference evidence="5 6" key="1">
    <citation type="journal article" date="2019" name="Int. J. Syst. Evol. Microbiol.">
        <title>The Global Catalogue of Microorganisms (GCM) 10K type strain sequencing project: providing services to taxonomists for standard genome sequencing and annotation.</title>
        <authorList>
            <consortium name="The Broad Institute Genomics Platform"/>
            <consortium name="The Broad Institute Genome Sequencing Center for Infectious Disease"/>
            <person name="Wu L."/>
            <person name="Ma J."/>
        </authorList>
    </citation>
    <scope>NUCLEOTIDE SEQUENCE [LARGE SCALE GENOMIC DNA]</scope>
    <source>
        <strain evidence="5 6">JCM 12774</strain>
    </source>
</reference>
<keyword evidence="3" id="KW-0804">Transcription</keyword>
<dbReference type="InterPro" id="IPR028082">
    <property type="entry name" value="Peripla_BP_I"/>
</dbReference>
<keyword evidence="1" id="KW-0805">Transcription regulation</keyword>
<dbReference type="Proteomes" id="UP001500340">
    <property type="component" value="Unassembled WGS sequence"/>
</dbReference>
<accession>A0ABN0Y9M9</accession>
<dbReference type="Gene3D" id="3.40.50.2300">
    <property type="match status" value="2"/>
</dbReference>
<dbReference type="PROSITE" id="PS00356">
    <property type="entry name" value="HTH_LACI_1"/>
    <property type="match status" value="1"/>
</dbReference>
<gene>
    <name evidence="5" type="ORF">GCM10008933_18990</name>
</gene>
<dbReference type="PANTHER" id="PTHR30146:SF109">
    <property type="entry name" value="HTH-TYPE TRANSCRIPTIONAL REGULATOR GALS"/>
    <property type="match status" value="1"/>
</dbReference>
<dbReference type="Gene3D" id="1.10.260.40">
    <property type="entry name" value="lambda repressor-like DNA-binding domains"/>
    <property type="match status" value="1"/>
</dbReference>
<dbReference type="RefSeq" id="WP_343860322.1">
    <property type="nucleotide sequence ID" value="NZ_BAAACX010000008.1"/>
</dbReference>
<dbReference type="SMART" id="SM00354">
    <property type="entry name" value="HTH_LACI"/>
    <property type="match status" value="1"/>
</dbReference>
<evidence type="ECO:0000259" key="4">
    <source>
        <dbReference type="PROSITE" id="PS50932"/>
    </source>
</evidence>
<dbReference type="Pfam" id="PF00356">
    <property type="entry name" value="LacI"/>
    <property type="match status" value="1"/>
</dbReference>
<dbReference type="EMBL" id="BAAACX010000008">
    <property type="protein sequence ID" value="GAA0388225.1"/>
    <property type="molecule type" value="Genomic_DNA"/>
</dbReference>
<dbReference type="GO" id="GO:0003677">
    <property type="term" value="F:DNA binding"/>
    <property type="evidence" value="ECO:0007669"/>
    <property type="project" value="UniProtKB-KW"/>
</dbReference>
<evidence type="ECO:0000313" key="5">
    <source>
        <dbReference type="EMBL" id="GAA0388225.1"/>
    </source>
</evidence>
<dbReference type="InterPro" id="IPR010982">
    <property type="entry name" value="Lambda_DNA-bd_dom_sf"/>
</dbReference>
<organism evidence="5 6">
    <name type="scientific">Paenibacillus motobuensis</name>
    <dbReference type="NCBI Taxonomy" id="295324"/>
    <lineage>
        <taxon>Bacteria</taxon>
        <taxon>Bacillati</taxon>
        <taxon>Bacillota</taxon>
        <taxon>Bacilli</taxon>
        <taxon>Bacillales</taxon>
        <taxon>Paenibacillaceae</taxon>
        <taxon>Paenibacillus</taxon>
    </lineage>
</organism>
<evidence type="ECO:0000256" key="1">
    <source>
        <dbReference type="ARBA" id="ARBA00023015"/>
    </source>
</evidence>
<dbReference type="PANTHER" id="PTHR30146">
    <property type="entry name" value="LACI-RELATED TRANSCRIPTIONAL REPRESSOR"/>
    <property type="match status" value="1"/>
</dbReference>
<dbReference type="InterPro" id="IPR000843">
    <property type="entry name" value="HTH_LacI"/>
</dbReference>
<dbReference type="CDD" id="cd01392">
    <property type="entry name" value="HTH_LacI"/>
    <property type="match status" value="1"/>
</dbReference>
<evidence type="ECO:0000256" key="2">
    <source>
        <dbReference type="ARBA" id="ARBA00023125"/>
    </source>
</evidence>
<dbReference type="Pfam" id="PF13377">
    <property type="entry name" value="Peripla_BP_3"/>
    <property type="match status" value="1"/>
</dbReference>
<protein>
    <submittedName>
        <fullName evidence="5">LacI family DNA-binding transcriptional regulator</fullName>
    </submittedName>
</protein>
<dbReference type="SUPFAM" id="SSF47413">
    <property type="entry name" value="lambda repressor-like DNA-binding domains"/>
    <property type="match status" value="1"/>
</dbReference>
<comment type="caution">
    <text evidence="5">The sequence shown here is derived from an EMBL/GenBank/DDBJ whole genome shotgun (WGS) entry which is preliminary data.</text>
</comment>
<feature type="domain" description="HTH lacI-type" evidence="4">
    <location>
        <begin position="3"/>
        <end position="57"/>
    </location>
</feature>
<dbReference type="InterPro" id="IPR046335">
    <property type="entry name" value="LacI/GalR-like_sensor"/>
</dbReference>
<dbReference type="PROSITE" id="PS50932">
    <property type="entry name" value="HTH_LACI_2"/>
    <property type="match status" value="1"/>
</dbReference>
<dbReference type="PRINTS" id="PR00036">
    <property type="entry name" value="HTHLACI"/>
</dbReference>
<proteinExistence type="predicted"/>